<dbReference type="CDD" id="cd21472">
    <property type="entry name" value="CylC-like"/>
    <property type="match status" value="1"/>
</dbReference>
<reference evidence="1 2" key="1">
    <citation type="submission" date="2017-09" db="EMBL/GenBank/DDBJ databases">
        <title>Depth-based differentiation of microbial function through sediment-hosted aquifers and enrichment of novel symbionts in the deep terrestrial subsurface.</title>
        <authorList>
            <person name="Probst A.J."/>
            <person name="Ladd B."/>
            <person name="Jarett J.K."/>
            <person name="Geller-Mcgrath D.E."/>
            <person name="Sieber C.M."/>
            <person name="Emerson J.B."/>
            <person name="Anantharaman K."/>
            <person name="Thomas B.C."/>
            <person name="Malmstrom R."/>
            <person name="Stieglmeier M."/>
            <person name="Klingl A."/>
            <person name="Woyke T."/>
            <person name="Ryan C.M."/>
            <person name="Banfield J.F."/>
        </authorList>
    </citation>
    <scope>NUCLEOTIDE SEQUENCE [LARGE SCALE GENOMIC DNA]</scope>
    <source>
        <strain evidence="1">CG17_big_fil_post_rev_8_21_14_2_50_48_46</strain>
    </source>
</reference>
<evidence type="ECO:0000313" key="2">
    <source>
        <dbReference type="Proteomes" id="UP000231019"/>
    </source>
</evidence>
<dbReference type="EMBL" id="PFFQ01000065">
    <property type="protein sequence ID" value="PIW13986.1"/>
    <property type="molecule type" value="Genomic_DNA"/>
</dbReference>
<evidence type="ECO:0000313" key="1">
    <source>
        <dbReference type="EMBL" id="PIW13986.1"/>
    </source>
</evidence>
<protein>
    <submittedName>
        <fullName evidence="1">p-aminobenzoate N-oxygenase AurF</fullName>
    </submittedName>
</protein>
<proteinExistence type="predicted"/>
<gene>
    <name evidence="1" type="ORF">COW36_23385</name>
</gene>
<organism evidence="1 2">
    <name type="scientific">bacterium (Candidatus Blackallbacteria) CG17_big_fil_post_rev_8_21_14_2_50_48_46</name>
    <dbReference type="NCBI Taxonomy" id="2014261"/>
    <lineage>
        <taxon>Bacteria</taxon>
        <taxon>Candidatus Blackallbacteria</taxon>
    </lineage>
</organism>
<dbReference type="InterPro" id="IPR049717">
    <property type="entry name" value="CylC-like"/>
</dbReference>
<name>A0A2M7FXV6_9BACT</name>
<dbReference type="Proteomes" id="UP000231019">
    <property type="component" value="Unassembled WGS sequence"/>
</dbReference>
<comment type="caution">
    <text evidence="1">The sequence shown here is derived from an EMBL/GenBank/DDBJ whole genome shotgun (WGS) entry which is preliminary data.</text>
</comment>
<dbReference type="AlphaFoldDB" id="A0A2M7FXV6"/>
<accession>A0A2M7FXV6</accession>
<sequence length="399" mass="46472">MSPNTLLNTFDKPVSLLEDQKTYKKVALNLKRNQKQDNTDALDALAENFNYAACAHEYWNPEEFSLLYGTPLWDQASQAQRVLLNQLYWIGYYSQIISAEIATIFLNQTAAAGMYGMEDFRIVCDALDFESHQERAHINAFKTVSEAVEKEVFGERIFSYPMKNFASETMIFQNTNPLRERWKKFQLHFFSYLSSENAFIASQYLTVRGMRTLNGKIVQHQLSQYYMKHPDQENAPIPAKISYHHFLDESYHFNSSTLIGHEVVKTLKPPTAFERKIVNLAIKGCQKDHFNFNCSVNGIFWYEPALFDTIYRILRSKVFGFEHAQALEMLYQCFCEENQGVHLAYHTHKVARDSYEQYLSDLDFLSPENKSVALMKQSSIENYLQTNRKAFQRFRPAVA</sequence>